<protein>
    <submittedName>
        <fullName evidence="2">Uncharacterized protein</fullName>
    </submittedName>
</protein>
<evidence type="ECO:0000313" key="2">
    <source>
        <dbReference type="EMBL" id="KAG7335433.1"/>
    </source>
</evidence>
<feature type="compositionally biased region" description="Polar residues" evidence="1">
    <location>
        <begin position="14"/>
        <end position="26"/>
    </location>
</feature>
<comment type="caution">
    <text evidence="2">The sequence shown here is derived from an EMBL/GenBank/DDBJ whole genome shotgun (WGS) entry which is preliminary data.</text>
</comment>
<name>A0A9D3SY92_9TELE</name>
<dbReference type="Proteomes" id="UP000824219">
    <property type="component" value="Linkage Group LG01"/>
</dbReference>
<evidence type="ECO:0000256" key="1">
    <source>
        <dbReference type="SAM" id="MobiDB-lite"/>
    </source>
</evidence>
<feature type="region of interest" description="Disordered" evidence="1">
    <location>
        <begin position="1"/>
        <end position="31"/>
    </location>
</feature>
<dbReference type="AlphaFoldDB" id="A0A9D3SY92"/>
<keyword evidence="3" id="KW-1185">Reference proteome</keyword>
<reference evidence="2 3" key="1">
    <citation type="submission" date="2021-06" db="EMBL/GenBank/DDBJ databases">
        <title>Chromosome-level genome assembly of the red-tail catfish (Hemibagrus wyckioides).</title>
        <authorList>
            <person name="Shao F."/>
        </authorList>
    </citation>
    <scope>NUCLEOTIDE SEQUENCE [LARGE SCALE GENOMIC DNA]</scope>
    <source>
        <strain evidence="2">EC202008001</strain>
        <tissue evidence="2">Blood</tissue>
    </source>
</reference>
<evidence type="ECO:0000313" key="3">
    <source>
        <dbReference type="Proteomes" id="UP000824219"/>
    </source>
</evidence>
<dbReference type="EMBL" id="JAHKSW010000001">
    <property type="protein sequence ID" value="KAG7335433.1"/>
    <property type="molecule type" value="Genomic_DNA"/>
</dbReference>
<sequence>MPISPAHGAVPPTRRQNGRCSTSTPAPRSPLLHPARCTINRLLILVTIFFNPPPRPVTTPPPKALYGNVQFVQVWKVFVGLYHSHVPGHLKKVFTSTPDPVTTPPPQCLQACIHCLPATPACLLPAAHLPPAACLAQHHLPAHATWAHMLHTLLSLFAHLPPAACHLPTTVLPYMPQHHLQHLQPPPGYYLCLCLLISTYHIPAFPAAYLPTS</sequence>
<organism evidence="2 3">
    <name type="scientific">Hemibagrus wyckioides</name>
    <dbReference type="NCBI Taxonomy" id="337641"/>
    <lineage>
        <taxon>Eukaryota</taxon>
        <taxon>Metazoa</taxon>
        <taxon>Chordata</taxon>
        <taxon>Craniata</taxon>
        <taxon>Vertebrata</taxon>
        <taxon>Euteleostomi</taxon>
        <taxon>Actinopterygii</taxon>
        <taxon>Neopterygii</taxon>
        <taxon>Teleostei</taxon>
        <taxon>Ostariophysi</taxon>
        <taxon>Siluriformes</taxon>
        <taxon>Bagridae</taxon>
        <taxon>Hemibagrus</taxon>
    </lineage>
</organism>
<proteinExistence type="predicted"/>
<accession>A0A9D3SY92</accession>
<gene>
    <name evidence="2" type="ORF">KOW79_000126</name>
</gene>